<evidence type="ECO:0000256" key="1">
    <source>
        <dbReference type="ARBA" id="ARBA00023015"/>
    </source>
</evidence>
<dbReference type="Gene3D" id="1.10.10.60">
    <property type="entry name" value="Homeodomain-like"/>
    <property type="match status" value="2"/>
</dbReference>
<proteinExistence type="predicted"/>
<dbReference type="PANTHER" id="PTHR43280">
    <property type="entry name" value="ARAC-FAMILY TRANSCRIPTIONAL REGULATOR"/>
    <property type="match status" value="1"/>
</dbReference>
<dbReference type="PROSITE" id="PS00041">
    <property type="entry name" value="HTH_ARAC_FAMILY_1"/>
    <property type="match status" value="1"/>
</dbReference>
<dbReference type="PROSITE" id="PS01124">
    <property type="entry name" value="HTH_ARAC_FAMILY_2"/>
    <property type="match status" value="1"/>
</dbReference>
<dbReference type="EMBL" id="JBHTJZ010000005">
    <property type="protein sequence ID" value="MFD0958461.1"/>
    <property type="molecule type" value="Genomic_DNA"/>
</dbReference>
<dbReference type="Pfam" id="PF02311">
    <property type="entry name" value="AraC_binding"/>
    <property type="match status" value="1"/>
</dbReference>
<dbReference type="InterPro" id="IPR020449">
    <property type="entry name" value="Tscrpt_reg_AraC-type_HTH"/>
</dbReference>
<keyword evidence="3" id="KW-0804">Transcription</keyword>
<dbReference type="InterPro" id="IPR003313">
    <property type="entry name" value="AraC-bd"/>
</dbReference>
<dbReference type="InterPro" id="IPR037923">
    <property type="entry name" value="HTH-like"/>
</dbReference>
<keyword evidence="2" id="KW-0238">DNA-binding</keyword>
<evidence type="ECO:0000256" key="3">
    <source>
        <dbReference type="ARBA" id="ARBA00023163"/>
    </source>
</evidence>
<dbReference type="Proteomes" id="UP001596989">
    <property type="component" value="Unassembled WGS sequence"/>
</dbReference>
<feature type="domain" description="HTH araC/xylS-type" evidence="4">
    <location>
        <begin position="160"/>
        <end position="258"/>
    </location>
</feature>
<dbReference type="SUPFAM" id="SSF46689">
    <property type="entry name" value="Homeodomain-like"/>
    <property type="match status" value="2"/>
</dbReference>
<keyword evidence="6" id="KW-1185">Reference proteome</keyword>
<organism evidence="5 6">
    <name type="scientific">Paenibacillus chungangensis</name>
    <dbReference type="NCBI Taxonomy" id="696535"/>
    <lineage>
        <taxon>Bacteria</taxon>
        <taxon>Bacillati</taxon>
        <taxon>Bacillota</taxon>
        <taxon>Bacilli</taxon>
        <taxon>Bacillales</taxon>
        <taxon>Paenibacillaceae</taxon>
        <taxon>Paenibacillus</taxon>
    </lineage>
</organism>
<evidence type="ECO:0000256" key="2">
    <source>
        <dbReference type="ARBA" id="ARBA00023125"/>
    </source>
</evidence>
<dbReference type="SMART" id="SM00342">
    <property type="entry name" value="HTH_ARAC"/>
    <property type="match status" value="1"/>
</dbReference>
<evidence type="ECO:0000313" key="6">
    <source>
        <dbReference type="Proteomes" id="UP001596989"/>
    </source>
</evidence>
<reference evidence="6" key="1">
    <citation type="journal article" date="2019" name="Int. J. Syst. Evol. Microbiol.">
        <title>The Global Catalogue of Microorganisms (GCM) 10K type strain sequencing project: providing services to taxonomists for standard genome sequencing and annotation.</title>
        <authorList>
            <consortium name="The Broad Institute Genomics Platform"/>
            <consortium name="The Broad Institute Genome Sequencing Center for Infectious Disease"/>
            <person name="Wu L."/>
            <person name="Ma J."/>
        </authorList>
    </citation>
    <scope>NUCLEOTIDE SEQUENCE [LARGE SCALE GENOMIC DNA]</scope>
    <source>
        <strain evidence="6">CCUG 59129</strain>
    </source>
</reference>
<sequence>MINIHSANYDDRIPNWRTHPEVIPYHIFVLVQDGKVRYVLNGTEMIAERGDFLFIPQDTLREGSNYEDTPHQKHTLLFTVENDDCDDRVIPYLKEGITRKVKVTDFQYVHSRFRRMIEEWRGSRHYRKWVCEGIVQELIGLLGQALENPELAPNRMVFAETIHAYLLNHYREPIELEQLASLIQRSPGYTTALFKEVYGQTPIRYMHHLRILEACNLLSNSDLNVSDISQYLGYYDASYFFRMFKRMTGVTPSDYMRQL</sequence>
<dbReference type="RefSeq" id="WP_377562240.1">
    <property type="nucleotide sequence ID" value="NZ_JBHTJZ010000005.1"/>
</dbReference>
<protein>
    <submittedName>
        <fullName evidence="5">Helix-turn-helix domain-containing protein</fullName>
    </submittedName>
</protein>
<dbReference type="InterPro" id="IPR018062">
    <property type="entry name" value="HTH_AraC-typ_CS"/>
</dbReference>
<dbReference type="SUPFAM" id="SSF51215">
    <property type="entry name" value="Regulatory protein AraC"/>
    <property type="match status" value="1"/>
</dbReference>
<dbReference type="PRINTS" id="PR00032">
    <property type="entry name" value="HTHARAC"/>
</dbReference>
<dbReference type="InterPro" id="IPR018060">
    <property type="entry name" value="HTH_AraC"/>
</dbReference>
<evidence type="ECO:0000259" key="4">
    <source>
        <dbReference type="PROSITE" id="PS01124"/>
    </source>
</evidence>
<name>A0ABW3HLT8_9BACL</name>
<dbReference type="InterPro" id="IPR009057">
    <property type="entry name" value="Homeodomain-like_sf"/>
</dbReference>
<evidence type="ECO:0000313" key="5">
    <source>
        <dbReference type="EMBL" id="MFD0958461.1"/>
    </source>
</evidence>
<dbReference type="PANTHER" id="PTHR43280:SF28">
    <property type="entry name" value="HTH-TYPE TRANSCRIPTIONAL ACTIVATOR RHAS"/>
    <property type="match status" value="1"/>
</dbReference>
<comment type="caution">
    <text evidence="5">The sequence shown here is derived from an EMBL/GenBank/DDBJ whole genome shotgun (WGS) entry which is preliminary data.</text>
</comment>
<gene>
    <name evidence="5" type="ORF">ACFQ2I_03585</name>
</gene>
<accession>A0ABW3HLT8</accession>
<keyword evidence="1" id="KW-0805">Transcription regulation</keyword>
<dbReference type="Pfam" id="PF12833">
    <property type="entry name" value="HTH_18"/>
    <property type="match status" value="1"/>
</dbReference>